<dbReference type="InterPro" id="IPR050194">
    <property type="entry name" value="Glycosyltransferase_grp1"/>
</dbReference>
<comment type="caution">
    <text evidence="5">The sequence shown here is derived from an EMBL/GenBank/DDBJ whole genome shotgun (WGS) entry which is preliminary data.</text>
</comment>
<dbReference type="Pfam" id="PF13692">
    <property type="entry name" value="Glyco_trans_1_4"/>
    <property type="match status" value="1"/>
</dbReference>
<dbReference type="Pfam" id="PF13439">
    <property type="entry name" value="Glyco_transf_4"/>
    <property type="match status" value="1"/>
</dbReference>
<dbReference type="EMBL" id="JAUSZI010000002">
    <property type="protein sequence ID" value="MDQ1029181.1"/>
    <property type="molecule type" value="Genomic_DNA"/>
</dbReference>
<feature type="compositionally biased region" description="Basic and acidic residues" evidence="3">
    <location>
        <begin position="14"/>
        <end position="26"/>
    </location>
</feature>
<accession>A0ABU0T055</accession>
<dbReference type="RefSeq" id="WP_373466774.1">
    <property type="nucleotide sequence ID" value="NZ_JAUSZI010000002.1"/>
</dbReference>
<gene>
    <name evidence="5" type="ORF">QF035_006763</name>
</gene>
<dbReference type="SUPFAM" id="SSF53756">
    <property type="entry name" value="UDP-Glycosyltransferase/glycogen phosphorylase"/>
    <property type="match status" value="1"/>
</dbReference>
<keyword evidence="2" id="KW-0808">Transferase</keyword>
<dbReference type="PANTHER" id="PTHR45947">
    <property type="entry name" value="SULFOQUINOVOSYL TRANSFERASE SQD2"/>
    <property type="match status" value="1"/>
</dbReference>
<dbReference type="InterPro" id="IPR028098">
    <property type="entry name" value="Glyco_trans_4-like_N"/>
</dbReference>
<keyword evidence="1" id="KW-0328">Glycosyltransferase</keyword>
<evidence type="ECO:0000259" key="4">
    <source>
        <dbReference type="Pfam" id="PF13439"/>
    </source>
</evidence>
<dbReference type="CDD" id="cd03801">
    <property type="entry name" value="GT4_PimA-like"/>
    <property type="match status" value="1"/>
</dbReference>
<evidence type="ECO:0000313" key="5">
    <source>
        <dbReference type="EMBL" id="MDQ1029181.1"/>
    </source>
</evidence>
<evidence type="ECO:0000313" key="6">
    <source>
        <dbReference type="Proteomes" id="UP001230328"/>
    </source>
</evidence>
<proteinExistence type="predicted"/>
<dbReference type="Gene3D" id="3.40.50.2000">
    <property type="entry name" value="Glycogen Phosphorylase B"/>
    <property type="match status" value="2"/>
</dbReference>
<evidence type="ECO:0000256" key="1">
    <source>
        <dbReference type="ARBA" id="ARBA00022676"/>
    </source>
</evidence>
<organism evidence="5 6">
    <name type="scientific">Streptomyces umbrinus</name>
    <dbReference type="NCBI Taxonomy" id="67370"/>
    <lineage>
        <taxon>Bacteria</taxon>
        <taxon>Bacillati</taxon>
        <taxon>Actinomycetota</taxon>
        <taxon>Actinomycetes</taxon>
        <taxon>Kitasatosporales</taxon>
        <taxon>Streptomycetaceae</taxon>
        <taxon>Streptomyces</taxon>
        <taxon>Streptomyces phaeochromogenes group</taxon>
    </lineage>
</organism>
<sequence length="433" mass="47186">MTRSSRLINDTDAEDGRVNETAHLRADGPPGRPATHRVALVHSFYSSRQPSGENVAVMDQSETLRAAGHDVTVITGHTDDLEREPGYALRAAVRVGTGRGRSPLAELRRLDPDVVHVHNLFPNFGTAWLASWPGALVATLHNYRSACAAATFFRNGTMCTACPDGDSWAGLRHGCYRGSRTATLPLAWAGRHGAAAHPLLRRADRMVALSELSRDLFLRLGVAEERLALVPNFVDVEHATMRLTATPERAHRASRWLYVGRLSEEKGILPLLRNWPENEPLDVIGSGPLESACRAAAPTSVQFFGPFPRTEIATRLPRYIGLIYPSVCPESAASLVYQEALAAGVPVLALAGSATADNVHRIGTGAVYTDPDLPQALRAARTHFPELHKRCIQMHARYYTKRSWTEGIAAVYADAVQQAAYRRARGGGKPSPH</sequence>
<evidence type="ECO:0000256" key="2">
    <source>
        <dbReference type="ARBA" id="ARBA00022679"/>
    </source>
</evidence>
<feature type="region of interest" description="Disordered" evidence="3">
    <location>
        <begin position="1"/>
        <end position="33"/>
    </location>
</feature>
<dbReference type="Proteomes" id="UP001230328">
    <property type="component" value="Unassembled WGS sequence"/>
</dbReference>
<feature type="domain" description="Glycosyltransferase subfamily 4-like N-terminal" evidence="4">
    <location>
        <begin position="52"/>
        <end position="237"/>
    </location>
</feature>
<protein>
    <submittedName>
        <fullName evidence="5">Glycosyltransferase involved in cell wall biosynthesis</fullName>
    </submittedName>
</protein>
<name>A0ABU0T055_9ACTN</name>
<evidence type="ECO:0000256" key="3">
    <source>
        <dbReference type="SAM" id="MobiDB-lite"/>
    </source>
</evidence>
<reference evidence="5 6" key="1">
    <citation type="submission" date="2023-07" db="EMBL/GenBank/DDBJ databases">
        <title>Comparative genomics of wheat-associated soil bacteria to identify genetic determinants of phenazine resistance.</title>
        <authorList>
            <person name="Mouncey N."/>
        </authorList>
    </citation>
    <scope>NUCLEOTIDE SEQUENCE [LARGE SCALE GENOMIC DNA]</scope>
    <source>
        <strain evidence="5 6">V2I4</strain>
    </source>
</reference>
<dbReference type="PANTHER" id="PTHR45947:SF13">
    <property type="entry name" value="TRANSFERASE"/>
    <property type="match status" value="1"/>
</dbReference>
<keyword evidence="6" id="KW-1185">Reference proteome</keyword>